<evidence type="ECO:0000313" key="1">
    <source>
        <dbReference type="EMBL" id="UQN28791.1"/>
    </source>
</evidence>
<keyword evidence="2" id="KW-1185">Reference proteome</keyword>
<name>A0ABY4N2K8_9MICO</name>
<dbReference type="InterPro" id="IPR008567">
    <property type="entry name" value="BKACE"/>
</dbReference>
<accession>A0ABY4N2K8</accession>
<dbReference type="EMBL" id="CP097218">
    <property type="protein sequence ID" value="UQN28791.1"/>
    <property type="molecule type" value="Genomic_DNA"/>
</dbReference>
<dbReference type="PANTHER" id="PTHR37418:SF1">
    <property type="entry name" value="3-KETO-5-AMINOHEXANOATE CLEAVAGE PROTEIN"/>
    <property type="match status" value="1"/>
</dbReference>
<dbReference type="PANTHER" id="PTHR37418">
    <property type="entry name" value="3-KETO-5-AMINOHEXANOATE CLEAVAGE ENZYME-RELATED"/>
    <property type="match status" value="1"/>
</dbReference>
<dbReference type="Proteomes" id="UP001055868">
    <property type="component" value="Chromosome"/>
</dbReference>
<gene>
    <name evidence="1" type="ORF">M4486_14330</name>
</gene>
<evidence type="ECO:0000313" key="2">
    <source>
        <dbReference type="Proteomes" id="UP001055868"/>
    </source>
</evidence>
<organism evidence="1 2">
    <name type="scientific">Brachybacterium kimchii</name>
    <dbReference type="NCBI Taxonomy" id="2942909"/>
    <lineage>
        <taxon>Bacteria</taxon>
        <taxon>Bacillati</taxon>
        <taxon>Actinomycetota</taxon>
        <taxon>Actinomycetes</taxon>
        <taxon>Micrococcales</taxon>
        <taxon>Dermabacteraceae</taxon>
        <taxon>Brachybacterium</taxon>
    </lineage>
</organism>
<reference evidence="1" key="1">
    <citation type="submission" date="2022-05" db="EMBL/GenBank/DDBJ databases">
        <title>Genomic analysis of Brachybacterium sp. CBA3104.</title>
        <authorList>
            <person name="Roh S.W."/>
            <person name="Kim Y.B."/>
            <person name="Kim Y."/>
        </authorList>
    </citation>
    <scope>NUCLEOTIDE SEQUENCE</scope>
    <source>
        <strain evidence="1">CBA3104</strain>
    </source>
</reference>
<dbReference type="RefSeq" id="WP_249477908.1">
    <property type="nucleotide sequence ID" value="NZ_CP097218.1"/>
</dbReference>
<dbReference type="Gene3D" id="3.20.20.70">
    <property type="entry name" value="Aldolase class I"/>
    <property type="match status" value="1"/>
</dbReference>
<protein>
    <submittedName>
        <fullName evidence="1">3-keto-5-aminohexanoate cleavage protein</fullName>
    </submittedName>
</protein>
<dbReference type="InterPro" id="IPR013785">
    <property type="entry name" value="Aldolase_TIM"/>
</dbReference>
<sequence length="246" mass="25826">MLLQVCPNGARTPDEHPALSADPSVIAADVAASVQVSEVAAHVSVGSVHVHPKDPDGRDSLVSAHVDRWIRVLRGACPRVELGVTTGAWSAPDPAERCALIGGWRELPDVASVNWHEDGAEDAADLLLSRGIGVEAGIWTEEAAERWAASPLAGRCTRVLVEIQDIPGDQAPGEARAILDVIRAARPAASILLHGEERSAWPAFEIARGLRLDTRIGLEDTLVLPDGAAAASNAQLVNLCGTRLAG</sequence>
<proteinExistence type="predicted"/>
<dbReference type="Pfam" id="PF05853">
    <property type="entry name" value="BKACE"/>
    <property type="match status" value="1"/>
</dbReference>